<name>A0A4V1L536_9BACT</name>
<dbReference type="InterPro" id="IPR004813">
    <property type="entry name" value="OPT"/>
</dbReference>
<evidence type="ECO:0000313" key="7">
    <source>
        <dbReference type="EMBL" id="RXH54394.1"/>
    </source>
</evidence>
<dbReference type="NCBIfam" id="TIGR00733">
    <property type="entry name" value="OPT family oligopeptide transporter"/>
    <property type="match status" value="1"/>
</dbReference>
<evidence type="ECO:0000256" key="6">
    <source>
        <dbReference type="SAM" id="Phobius"/>
    </source>
</evidence>
<feature type="transmembrane region" description="Helical" evidence="6">
    <location>
        <begin position="656"/>
        <end position="676"/>
    </location>
</feature>
<feature type="transmembrane region" description="Helical" evidence="6">
    <location>
        <begin position="332"/>
        <end position="351"/>
    </location>
</feature>
<feature type="transmembrane region" description="Helical" evidence="6">
    <location>
        <begin position="460"/>
        <end position="481"/>
    </location>
</feature>
<feature type="transmembrane region" description="Helical" evidence="6">
    <location>
        <begin position="228"/>
        <end position="250"/>
    </location>
</feature>
<feature type="transmembrane region" description="Helical" evidence="6">
    <location>
        <begin position="629"/>
        <end position="650"/>
    </location>
</feature>
<dbReference type="RefSeq" id="WP_128915286.1">
    <property type="nucleotide sequence ID" value="NZ_RDSM01000004.1"/>
</dbReference>
<feature type="transmembrane region" description="Helical" evidence="6">
    <location>
        <begin position="363"/>
        <end position="386"/>
    </location>
</feature>
<dbReference type="PANTHER" id="PTHR31645">
    <property type="entry name" value="OLIGOPEPTIDE TRANSPORTER YGL114W-RELATED"/>
    <property type="match status" value="1"/>
</dbReference>
<organism evidence="7 8">
    <name type="scientific">Granulicella sibirica</name>
    <dbReference type="NCBI Taxonomy" id="2479048"/>
    <lineage>
        <taxon>Bacteria</taxon>
        <taxon>Pseudomonadati</taxon>
        <taxon>Acidobacteriota</taxon>
        <taxon>Terriglobia</taxon>
        <taxon>Terriglobales</taxon>
        <taxon>Acidobacteriaceae</taxon>
        <taxon>Granulicella</taxon>
    </lineage>
</organism>
<dbReference type="NCBIfam" id="TIGR00728">
    <property type="entry name" value="OPT_sfam"/>
    <property type="match status" value="1"/>
</dbReference>
<gene>
    <name evidence="7" type="ORF">GRAN_4690</name>
</gene>
<evidence type="ECO:0000256" key="5">
    <source>
        <dbReference type="ARBA" id="ARBA00023136"/>
    </source>
</evidence>
<feature type="transmembrane region" description="Helical" evidence="6">
    <location>
        <begin position="20"/>
        <end position="41"/>
    </location>
</feature>
<comment type="subcellular location">
    <subcellularLocation>
        <location evidence="1">Membrane</location>
        <topology evidence="1">Multi-pass membrane protein</topology>
    </subcellularLocation>
</comment>
<accession>A0A4V1L536</accession>
<dbReference type="EMBL" id="RDSM01000004">
    <property type="protein sequence ID" value="RXH54394.1"/>
    <property type="molecule type" value="Genomic_DNA"/>
</dbReference>
<dbReference type="Pfam" id="PF03169">
    <property type="entry name" value="OPT"/>
    <property type="match status" value="2"/>
</dbReference>
<keyword evidence="3 6" id="KW-0812">Transmembrane</keyword>
<feature type="transmembrane region" description="Helical" evidence="6">
    <location>
        <begin position="87"/>
        <end position="104"/>
    </location>
</feature>
<proteinExistence type="predicted"/>
<reference evidence="7 8" key="1">
    <citation type="submission" date="2018-11" db="EMBL/GenBank/DDBJ databases">
        <authorList>
            <person name="Mardanov A.V."/>
            <person name="Ravin N.V."/>
            <person name="Dedysh S.N."/>
        </authorList>
    </citation>
    <scope>NUCLEOTIDE SEQUENCE [LARGE SCALE GENOMIC DNA]</scope>
    <source>
        <strain evidence="7 8">AF10</strain>
    </source>
</reference>
<keyword evidence="2" id="KW-0813">Transport</keyword>
<dbReference type="Proteomes" id="UP000289437">
    <property type="component" value="Unassembled WGS sequence"/>
</dbReference>
<keyword evidence="5 6" id="KW-0472">Membrane</keyword>
<feature type="transmembrane region" description="Helical" evidence="6">
    <location>
        <begin position="420"/>
        <end position="440"/>
    </location>
</feature>
<comment type="caution">
    <text evidence="7">The sequence shown here is derived from an EMBL/GenBank/DDBJ whole genome shotgun (WGS) entry which is preliminary data.</text>
</comment>
<evidence type="ECO:0000313" key="8">
    <source>
        <dbReference type="Proteomes" id="UP000289437"/>
    </source>
</evidence>
<dbReference type="PANTHER" id="PTHR31645:SF0">
    <property type="entry name" value="OLIGOPEPTIDE TRANSPORTER YGL114W-RELATED"/>
    <property type="match status" value="1"/>
</dbReference>
<dbReference type="GO" id="GO:0035673">
    <property type="term" value="F:oligopeptide transmembrane transporter activity"/>
    <property type="evidence" value="ECO:0007669"/>
    <property type="project" value="InterPro"/>
</dbReference>
<evidence type="ECO:0000256" key="3">
    <source>
        <dbReference type="ARBA" id="ARBA00022692"/>
    </source>
</evidence>
<dbReference type="InterPro" id="IPR045035">
    <property type="entry name" value="YSL-like"/>
</dbReference>
<reference evidence="8" key="2">
    <citation type="submission" date="2019-02" db="EMBL/GenBank/DDBJ databases">
        <title>Granulicella sibirica sp. nov., a psychrotolerant acidobacterium isolated from an organic soil layer in forested tundra, West Siberia.</title>
        <authorList>
            <person name="Oshkin I.Y."/>
            <person name="Kulichevskaya I.S."/>
            <person name="Rijpstra W.I.C."/>
            <person name="Sinninghe Damste J.S."/>
            <person name="Rakitin A.L."/>
            <person name="Ravin N.V."/>
            <person name="Dedysh S.N."/>
        </authorList>
    </citation>
    <scope>NUCLEOTIDE SEQUENCE [LARGE SCALE GENOMIC DNA]</scope>
    <source>
        <strain evidence="8">AF10</strain>
    </source>
</reference>
<keyword evidence="4 6" id="KW-1133">Transmembrane helix</keyword>
<evidence type="ECO:0000256" key="4">
    <source>
        <dbReference type="ARBA" id="ARBA00022989"/>
    </source>
</evidence>
<evidence type="ECO:0000256" key="1">
    <source>
        <dbReference type="ARBA" id="ARBA00004141"/>
    </source>
</evidence>
<protein>
    <submittedName>
        <fullName evidence="7">Oligopeptide transporter, OPT family</fullName>
    </submittedName>
</protein>
<dbReference type="OrthoDB" id="9809340at2"/>
<dbReference type="GO" id="GO:0016020">
    <property type="term" value="C:membrane"/>
    <property type="evidence" value="ECO:0007669"/>
    <property type="project" value="UniProtKB-SubCell"/>
</dbReference>
<feature type="transmembrane region" description="Helical" evidence="6">
    <location>
        <begin position="392"/>
        <end position="413"/>
    </location>
</feature>
<feature type="transmembrane region" description="Helical" evidence="6">
    <location>
        <begin position="775"/>
        <end position="797"/>
    </location>
</feature>
<feature type="transmembrane region" description="Helical" evidence="6">
    <location>
        <begin position="48"/>
        <end position="67"/>
    </location>
</feature>
<sequence>MAATKTFQPFVPATVSRPELSARALILGAFFGFLFGAVTVYVGLRAGLTVAASIPISVLSISILRAFGRASILENNIVQSTGNAGQSIASGVIFTLPALIFLGFDLESTRIFALALFGGWLGVLFMIPLRRQLIVEEHDTLIYPEGTACADVLMAGERGGSFASRVFFGLGLGALYTLFQNDNIFGLWPSTPNWQPSFGKQEILKGAAIRADVTPEYLGVGYIIGVRVAAVMLAGGVFSWLVLLPAIYFFGSHLGVPLYPGTTLIHDMSPSDMWKIYVRPMGAGAVATAGCITLARTAPTIFSALTEGLKTIGKNKAPAAAPTRTTHDLPSIVVLGGSVLLIALMFVFLQFHPVPGAQVGPLANLAASFLVVLFGFLFVTVSARIVGIVGSSASPVSGMTIATLMATSAIFLVKGWVAPSFGALAITIGGIVCIAASNAGDTAQDLKTGYLIGATPWKQQLAIMLGVIISVFSIGATLNAMNNGLEEFQRLSRPIPFTLPADTADGIGGVTDGVQNKGPFTRDHVLLTTRKSTRTTSPEAAGASIATSLGPNVVVNAQGKEELTNARQYVLLNAIGSTTLDDGKYLYNPATHRIEVQWIQGIGSEKAAAPQGKLMATVINGILTQKLPWGLVLLGVALVIMVEMLGVRSLTLAVGAYLSIATTLAIFVGGVMRWMVDRAMLQHAAKQRIATHAAYLERWTATQRDWQAREFIRGNTTPTPADFLPAFLIDHPELIPFEGFDPTNPDHLDPATGLPVPTDVTPALDLESEISPGSLYASGLIAAGGIVGLLGVAIKLYEAATDRSIPRFAETNPLHHDWVSVLMFALLAFSLYYFARKPLDTE</sequence>
<keyword evidence="8" id="KW-1185">Reference proteome</keyword>
<feature type="transmembrane region" description="Helical" evidence="6">
    <location>
        <begin position="817"/>
        <end position="835"/>
    </location>
</feature>
<feature type="transmembrane region" description="Helical" evidence="6">
    <location>
        <begin position="111"/>
        <end position="129"/>
    </location>
</feature>
<dbReference type="AlphaFoldDB" id="A0A4V1L536"/>
<dbReference type="InterPro" id="IPR004814">
    <property type="entry name" value="Oligopep_transpt"/>
</dbReference>
<evidence type="ECO:0000256" key="2">
    <source>
        <dbReference type="ARBA" id="ARBA00022448"/>
    </source>
</evidence>